<feature type="compositionally biased region" description="Basic and acidic residues" evidence="1">
    <location>
        <begin position="122"/>
        <end position="138"/>
    </location>
</feature>
<dbReference type="EMBL" id="LN483142">
    <property type="protein sequence ID" value="CED83481.1"/>
    <property type="molecule type" value="Genomic_DNA"/>
</dbReference>
<protein>
    <submittedName>
        <fullName evidence="2">40 kDa farnesylated protein associated with peroxisomes</fullName>
    </submittedName>
</protein>
<reference evidence="2" key="1">
    <citation type="submission" date="2014-08" db="EMBL/GenBank/DDBJ databases">
        <authorList>
            <person name="Sharma Rahul"/>
            <person name="Thines Marco"/>
        </authorList>
    </citation>
    <scope>NUCLEOTIDE SEQUENCE</scope>
</reference>
<dbReference type="GO" id="GO:0005778">
    <property type="term" value="C:peroxisomal membrane"/>
    <property type="evidence" value="ECO:0007669"/>
    <property type="project" value="TreeGrafter"/>
</dbReference>
<dbReference type="PANTHER" id="PTHR12774:SF2">
    <property type="entry name" value="PEROXISOMAL BIOGENESIS FACTOR 19"/>
    <property type="match status" value="1"/>
</dbReference>
<evidence type="ECO:0000256" key="1">
    <source>
        <dbReference type="SAM" id="MobiDB-lite"/>
    </source>
</evidence>
<feature type="compositionally biased region" description="Low complexity" evidence="1">
    <location>
        <begin position="139"/>
        <end position="152"/>
    </location>
</feature>
<sequence length="332" mass="35004">MSAPSDAKKQREAEDDEDLDDLDDLIPSLAEPSSIPGASSVSTSSARPTDSIASQMTSSEARADGKAAGEDGDEDEEGLEDAFASELAKGMESLLKELAGGEPTKAEPTDIPPEDMAAIKSAWDRVFQEALEESKASEEGTSGQTGSKSSTKADQSDGFQKGIKETMERLKRSSETNKASDSEEDPLAALLASLGGLGGGDGDLDGEGMLESMMDGLMSKEVLYEPLSELNSKYPAYLSSPEASKISPEQLHVYESQAGLVSEIIKLFERPGFSDEDESTRAEVRELMGKMQDLGSPPKEVMGDMPEGLDLGSDGMPNIPGMGGPDGECVIC</sequence>
<proteinExistence type="predicted"/>
<feature type="compositionally biased region" description="Acidic residues" evidence="1">
    <location>
        <begin position="70"/>
        <end position="80"/>
    </location>
</feature>
<feature type="compositionally biased region" description="Acidic residues" evidence="1">
    <location>
        <begin position="13"/>
        <end position="24"/>
    </location>
</feature>
<accession>A0A0F7SQ29</accession>
<dbReference type="AlphaFoldDB" id="A0A0F7SQ29"/>
<dbReference type="Gene3D" id="1.20.120.900">
    <property type="entry name" value="Pex19, mPTS binding domain"/>
    <property type="match status" value="1"/>
</dbReference>
<feature type="region of interest" description="Disordered" evidence="1">
    <location>
        <begin position="290"/>
        <end position="327"/>
    </location>
</feature>
<dbReference type="GO" id="GO:0045046">
    <property type="term" value="P:protein import into peroxisome membrane"/>
    <property type="evidence" value="ECO:0007669"/>
    <property type="project" value="TreeGrafter"/>
</dbReference>
<organism evidence="2">
    <name type="scientific">Phaffia rhodozyma</name>
    <name type="common">Yeast</name>
    <name type="synonym">Xanthophyllomyces dendrorhous</name>
    <dbReference type="NCBI Taxonomy" id="264483"/>
    <lineage>
        <taxon>Eukaryota</taxon>
        <taxon>Fungi</taxon>
        <taxon>Dikarya</taxon>
        <taxon>Basidiomycota</taxon>
        <taxon>Agaricomycotina</taxon>
        <taxon>Tremellomycetes</taxon>
        <taxon>Cystofilobasidiales</taxon>
        <taxon>Mrakiaceae</taxon>
        <taxon>Phaffia</taxon>
    </lineage>
</organism>
<feature type="compositionally biased region" description="Basic and acidic residues" evidence="1">
    <location>
        <begin position="1"/>
        <end position="12"/>
    </location>
</feature>
<dbReference type="GO" id="GO:0033328">
    <property type="term" value="F:peroxisome membrane targeting sequence binding"/>
    <property type="evidence" value="ECO:0007669"/>
    <property type="project" value="TreeGrafter"/>
</dbReference>
<dbReference type="Pfam" id="PF04614">
    <property type="entry name" value="Pex19"/>
    <property type="match status" value="1"/>
</dbReference>
<dbReference type="InterPro" id="IPR038322">
    <property type="entry name" value="Pex19_C_sf"/>
</dbReference>
<dbReference type="PANTHER" id="PTHR12774">
    <property type="entry name" value="PEROXISOMAL BIOGENESIS FACTOR 19"/>
    <property type="match status" value="1"/>
</dbReference>
<name>A0A0F7SQ29_PHARH</name>
<dbReference type="InterPro" id="IPR006708">
    <property type="entry name" value="Pex19"/>
</dbReference>
<feature type="compositionally biased region" description="Polar residues" evidence="1">
    <location>
        <begin position="36"/>
        <end position="59"/>
    </location>
</feature>
<feature type="compositionally biased region" description="Basic and acidic residues" evidence="1">
    <location>
        <begin position="162"/>
        <end position="181"/>
    </location>
</feature>
<feature type="region of interest" description="Disordered" evidence="1">
    <location>
        <begin position="1"/>
        <end position="185"/>
    </location>
</feature>
<evidence type="ECO:0000313" key="2">
    <source>
        <dbReference type="EMBL" id="CED83481.1"/>
    </source>
</evidence>